<organism evidence="2 3">
    <name type="scientific">Channa argus</name>
    <name type="common">Northern snakehead</name>
    <name type="synonym">Ophicephalus argus</name>
    <dbReference type="NCBI Taxonomy" id="215402"/>
    <lineage>
        <taxon>Eukaryota</taxon>
        <taxon>Metazoa</taxon>
        <taxon>Chordata</taxon>
        <taxon>Craniata</taxon>
        <taxon>Vertebrata</taxon>
        <taxon>Euteleostomi</taxon>
        <taxon>Actinopterygii</taxon>
        <taxon>Neopterygii</taxon>
        <taxon>Teleostei</taxon>
        <taxon>Neoteleostei</taxon>
        <taxon>Acanthomorphata</taxon>
        <taxon>Anabantaria</taxon>
        <taxon>Anabantiformes</taxon>
        <taxon>Channoidei</taxon>
        <taxon>Channidae</taxon>
        <taxon>Channa</taxon>
    </lineage>
</organism>
<keyword evidence="3" id="KW-1185">Reference proteome</keyword>
<sequence>MEHNLKGEDVDHKRTDGNYTQLQNNNHRKKSINDKKHTERKRQTKTHTHTHTHTAVDSRRPYSPDRSTAV</sequence>
<gene>
    <name evidence="2" type="ORF">EXN66_Car018807</name>
</gene>
<evidence type="ECO:0000313" key="3">
    <source>
        <dbReference type="Proteomes" id="UP000503349"/>
    </source>
</evidence>
<feature type="compositionally biased region" description="Basic and acidic residues" evidence="1">
    <location>
        <begin position="1"/>
        <end position="16"/>
    </location>
</feature>
<proteinExistence type="predicted"/>
<name>A0A6G1QL67_CHAAH</name>
<reference evidence="3" key="2">
    <citation type="submission" date="2019-02" db="EMBL/GenBank/DDBJ databases">
        <title>Opniocepnalus argus Var Kimnra genome.</title>
        <authorList>
            <person name="Zhou C."/>
            <person name="Xiao S."/>
        </authorList>
    </citation>
    <scope>NUCLEOTIDE SEQUENCE [LARGE SCALE GENOMIC DNA]</scope>
</reference>
<feature type="compositionally biased region" description="Basic and acidic residues" evidence="1">
    <location>
        <begin position="54"/>
        <end position="63"/>
    </location>
</feature>
<feature type="region of interest" description="Disordered" evidence="1">
    <location>
        <begin position="1"/>
        <end position="70"/>
    </location>
</feature>
<dbReference type="EMBL" id="CM015729">
    <property type="protein sequence ID" value="KAF3703119.1"/>
    <property type="molecule type" value="Genomic_DNA"/>
</dbReference>
<protein>
    <submittedName>
        <fullName evidence="2">Uncharacterized protein</fullName>
    </submittedName>
</protein>
<dbReference type="Proteomes" id="UP000503349">
    <property type="component" value="Chromosome 18"/>
</dbReference>
<feature type="compositionally biased region" description="Basic residues" evidence="1">
    <location>
        <begin position="38"/>
        <end position="52"/>
    </location>
</feature>
<evidence type="ECO:0000313" key="2">
    <source>
        <dbReference type="EMBL" id="KAF3703119.1"/>
    </source>
</evidence>
<reference evidence="2 3" key="1">
    <citation type="submission" date="2019-02" db="EMBL/GenBank/DDBJ databases">
        <title>Opniocepnalus argus genome.</title>
        <authorList>
            <person name="Zhou C."/>
            <person name="Xiao S."/>
        </authorList>
    </citation>
    <scope>NUCLEOTIDE SEQUENCE [LARGE SCALE GENOMIC DNA]</scope>
    <source>
        <strain evidence="2">OARG1902GOOAL</strain>
        <tissue evidence="2">Muscle</tissue>
    </source>
</reference>
<accession>A0A6G1QL67</accession>
<evidence type="ECO:0000256" key="1">
    <source>
        <dbReference type="SAM" id="MobiDB-lite"/>
    </source>
</evidence>
<dbReference type="AlphaFoldDB" id="A0A6G1QL67"/>